<accession>A0ABD1XRC3</accession>
<keyword evidence="2" id="KW-1185">Reference proteome</keyword>
<evidence type="ECO:0000313" key="1">
    <source>
        <dbReference type="EMBL" id="KAL2610486.1"/>
    </source>
</evidence>
<gene>
    <name evidence="1" type="ORF">R1flu_029059</name>
</gene>
<evidence type="ECO:0000313" key="2">
    <source>
        <dbReference type="Proteomes" id="UP001605036"/>
    </source>
</evidence>
<reference evidence="1 2" key="1">
    <citation type="submission" date="2024-09" db="EMBL/GenBank/DDBJ databases">
        <title>Chromosome-scale assembly of Riccia fluitans.</title>
        <authorList>
            <person name="Paukszto L."/>
            <person name="Sawicki J."/>
            <person name="Karawczyk K."/>
            <person name="Piernik-Szablinska J."/>
            <person name="Szczecinska M."/>
            <person name="Mazdziarz M."/>
        </authorList>
    </citation>
    <scope>NUCLEOTIDE SEQUENCE [LARGE SCALE GENOMIC DNA]</scope>
    <source>
        <strain evidence="1">Rf_01</strain>
        <tissue evidence="1">Aerial parts of the thallus</tissue>
    </source>
</reference>
<comment type="caution">
    <text evidence="1">The sequence shown here is derived from an EMBL/GenBank/DDBJ whole genome shotgun (WGS) entry which is preliminary data.</text>
</comment>
<dbReference type="AlphaFoldDB" id="A0ABD1XRC3"/>
<name>A0ABD1XRC3_9MARC</name>
<protein>
    <submittedName>
        <fullName evidence="1">Uncharacterized protein</fullName>
    </submittedName>
</protein>
<organism evidence="1 2">
    <name type="scientific">Riccia fluitans</name>
    <dbReference type="NCBI Taxonomy" id="41844"/>
    <lineage>
        <taxon>Eukaryota</taxon>
        <taxon>Viridiplantae</taxon>
        <taxon>Streptophyta</taxon>
        <taxon>Embryophyta</taxon>
        <taxon>Marchantiophyta</taxon>
        <taxon>Marchantiopsida</taxon>
        <taxon>Marchantiidae</taxon>
        <taxon>Marchantiales</taxon>
        <taxon>Ricciaceae</taxon>
        <taxon>Riccia</taxon>
    </lineage>
</organism>
<dbReference type="EMBL" id="JBHFFA010000008">
    <property type="protein sequence ID" value="KAL2610486.1"/>
    <property type="molecule type" value="Genomic_DNA"/>
</dbReference>
<sequence>MGQVDCVLNCRGERTPGLELAVPMASVIGSWAYSHAFHRNTKAGTNQNHALASMITYQTHRSLELSRDRWPQSATVNAGIPLRRNLGRRHSGRIAKEGRWASNLEHSVEIWHEGLRVVQRSNNGATLLTIGFEGTNEDVRLDKPEVEGIHNDLLTVTSGGTRVYASCSSSKSDGRRLCSQSGKGLGIYTAPIAYESFFVRLGPTVESFTSGWIRNFLRSGGGWVSIPLVVRKLVPLMILIWVEVMRWVSIPSLPFERGITALHWLGSFPVDSW</sequence>
<proteinExistence type="predicted"/>
<dbReference type="Proteomes" id="UP001605036">
    <property type="component" value="Unassembled WGS sequence"/>
</dbReference>